<evidence type="ECO:0000313" key="2">
    <source>
        <dbReference type="Proteomes" id="UP000175691"/>
    </source>
</evidence>
<sequence length="99" mass="10615">MQDATLKSTTATVQNGVAKADGKFWITETEIHFSPYNKDFGLGPLKIERSSISKVEKCSGKGAGILPITTDAIEVSLLDGSSFQFIVSNPNELIVLLGK</sequence>
<evidence type="ECO:0008006" key="3">
    <source>
        <dbReference type="Google" id="ProtNLM"/>
    </source>
</evidence>
<accession>A0A1E7ZD77</accession>
<keyword evidence="2" id="KW-1185">Reference proteome</keyword>
<comment type="caution">
    <text evidence="1">The sequence shown here is derived from an EMBL/GenBank/DDBJ whole genome shotgun (WGS) entry which is preliminary data.</text>
</comment>
<dbReference type="EMBL" id="MDHN01000014">
    <property type="protein sequence ID" value="OFC71457.1"/>
    <property type="molecule type" value="Genomic_DNA"/>
</dbReference>
<dbReference type="Proteomes" id="UP000175691">
    <property type="component" value="Unassembled WGS sequence"/>
</dbReference>
<dbReference type="OrthoDB" id="5890662at2"/>
<dbReference type="RefSeq" id="WP_070124703.1">
    <property type="nucleotide sequence ID" value="NZ_MDHN01000014.1"/>
</dbReference>
<evidence type="ECO:0000313" key="1">
    <source>
        <dbReference type="EMBL" id="OFC71457.1"/>
    </source>
</evidence>
<organism evidence="1 2">
    <name type="scientific">Alteromonas confluentis</name>
    <dbReference type="NCBI Taxonomy" id="1656094"/>
    <lineage>
        <taxon>Bacteria</taxon>
        <taxon>Pseudomonadati</taxon>
        <taxon>Pseudomonadota</taxon>
        <taxon>Gammaproteobacteria</taxon>
        <taxon>Alteromonadales</taxon>
        <taxon>Alteromonadaceae</taxon>
        <taxon>Alteromonas/Salinimonas group</taxon>
        <taxon>Alteromonas</taxon>
    </lineage>
</organism>
<reference evidence="1 2" key="1">
    <citation type="submission" date="2016-08" db="EMBL/GenBank/DDBJ databases">
        <authorList>
            <person name="Seilhamer J.J."/>
        </authorList>
    </citation>
    <scope>NUCLEOTIDE SEQUENCE [LARGE SCALE GENOMIC DNA]</scope>
    <source>
        <strain evidence="1 2">KCTC 42603</strain>
    </source>
</reference>
<dbReference type="AlphaFoldDB" id="A0A1E7ZD77"/>
<proteinExistence type="predicted"/>
<protein>
    <recommendedName>
        <fullName evidence="3">GRAM domain-containing protein</fullName>
    </recommendedName>
</protein>
<gene>
    <name evidence="1" type="ORF">BFC18_08255</name>
</gene>
<name>A0A1E7ZD77_9ALTE</name>